<accession>A0AAV2QN17</accession>
<evidence type="ECO:0000256" key="2">
    <source>
        <dbReference type="SAM" id="SignalP"/>
    </source>
</evidence>
<dbReference type="SMART" id="SM00408">
    <property type="entry name" value="IGc2"/>
    <property type="match status" value="2"/>
</dbReference>
<dbReference type="FunFam" id="2.60.40.10:FF:000533">
    <property type="entry name" value="Uncharacterized protein, isoform A"/>
    <property type="match status" value="1"/>
</dbReference>
<keyword evidence="2" id="KW-0732">Signal</keyword>
<sequence>MEEPLMLLLMTILTLMGHAKPQDQTCMLLSNARVPRWVTADPSQVEAVTPAASASLSAASVSASASEAAAASGPSLTLRNSSLHNNSHTEIIAQYSSKAFLPCRTHTSMERQLGGPSGPVSSKAPNTSRWSTKAWLDGPRVHPQQMRSAPGASPEASITPQILPQVSWVRRRDWHILTSGTLTYTKEKRFAVHHPEGSTEWTLAITYVQLTDAGTYECQISTGGGIVSHLVHLKVVVPRAVIPGNGEYHVETGSTISLVCFIEQSPEAPPYIFWYHNDRMINYDTERGGVTVSIEKSPQVKSELTVTNANIADSGNYTCEAANTEPASITVYITAAKKSAAVQPRTVDTGTVHKPEKMHIIVSSVLLLLLGLRLRP</sequence>
<dbReference type="SMART" id="SM00409">
    <property type="entry name" value="IG"/>
    <property type="match status" value="2"/>
</dbReference>
<dbReference type="PANTHER" id="PTHR23279:SF45">
    <property type="entry name" value="DEFECTIVE PROBOSCIS EXTENSION RESPONSE 12, ISOFORM C"/>
    <property type="match status" value="1"/>
</dbReference>
<feature type="region of interest" description="Disordered" evidence="1">
    <location>
        <begin position="109"/>
        <end position="129"/>
    </location>
</feature>
<dbReference type="PROSITE" id="PS50835">
    <property type="entry name" value="IG_LIKE"/>
    <property type="match status" value="2"/>
</dbReference>
<dbReference type="GO" id="GO:0032589">
    <property type="term" value="C:neuron projection membrane"/>
    <property type="evidence" value="ECO:0007669"/>
    <property type="project" value="TreeGrafter"/>
</dbReference>
<gene>
    <name evidence="4" type="ORF">MNOR_LOCUS14071</name>
</gene>
<feature type="domain" description="Ig-like" evidence="3">
    <location>
        <begin position="164"/>
        <end position="228"/>
    </location>
</feature>
<dbReference type="Gene3D" id="2.60.40.10">
    <property type="entry name" value="Immunoglobulins"/>
    <property type="match status" value="2"/>
</dbReference>
<reference evidence="4 5" key="1">
    <citation type="submission" date="2024-05" db="EMBL/GenBank/DDBJ databases">
        <authorList>
            <person name="Wallberg A."/>
        </authorList>
    </citation>
    <scope>NUCLEOTIDE SEQUENCE [LARGE SCALE GENOMIC DNA]</scope>
</reference>
<feature type="domain" description="Ig-like" evidence="3">
    <location>
        <begin position="238"/>
        <end position="330"/>
    </location>
</feature>
<dbReference type="InterPro" id="IPR007110">
    <property type="entry name" value="Ig-like_dom"/>
</dbReference>
<dbReference type="SUPFAM" id="SSF48726">
    <property type="entry name" value="Immunoglobulin"/>
    <property type="match status" value="2"/>
</dbReference>
<feature type="compositionally biased region" description="Polar residues" evidence="1">
    <location>
        <begin position="119"/>
        <end position="129"/>
    </location>
</feature>
<evidence type="ECO:0000256" key="1">
    <source>
        <dbReference type="SAM" id="MobiDB-lite"/>
    </source>
</evidence>
<dbReference type="InterPro" id="IPR003599">
    <property type="entry name" value="Ig_sub"/>
</dbReference>
<proteinExistence type="predicted"/>
<dbReference type="CDD" id="cd00096">
    <property type="entry name" value="Ig"/>
    <property type="match status" value="1"/>
</dbReference>
<evidence type="ECO:0000313" key="4">
    <source>
        <dbReference type="EMBL" id="CAL4090648.1"/>
    </source>
</evidence>
<dbReference type="InterPro" id="IPR003598">
    <property type="entry name" value="Ig_sub2"/>
</dbReference>
<dbReference type="InterPro" id="IPR036179">
    <property type="entry name" value="Ig-like_dom_sf"/>
</dbReference>
<keyword evidence="5" id="KW-1185">Reference proteome</keyword>
<dbReference type="EMBL" id="CAXKWB010008302">
    <property type="protein sequence ID" value="CAL4090648.1"/>
    <property type="molecule type" value="Genomic_DNA"/>
</dbReference>
<evidence type="ECO:0000259" key="3">
    <source>
        <dbReference type="PROSITE" id="PS50835"/>
    </source>
</evidence>
<dbReference type="PANTHER" id="PTHR23279">
    <property type="entry name" value="DEFECTIVE PROBOSCIS EXTENSION RESPONSE DPR -RELATED"/>
    <property type="match status" value="1"/>
</dbReference>
<name>A0AAV2QN17_MEGNR</name>
<dbReference type="Proteomes" id="UP001497623">
    <property type="component" value="Unassembled WGS sequence"/>
</dbReference>
<dbReference type="InterPro" id="IPR013783">
    <property type="entry name" value="Ig-like_fold"/>
</dbReference>
<protein>
    <recommendedName>
        <fullName evidence="3">Ig-like domain-containing protein</fullName>
    </recommendedName>
</protein>
<dbReference type="GO" id="GO:0050808">
    <property type="term" value="P:synapse organization"/>
    <property type="evidence" value="ECO:0007669"/>
    <property type="project" value="TreeGrafter"/>
</dbReference>
<comment type="caution">
    <text evidence="4">The sequence shown here is derived from an EMBL/GenBank/DDBJ whole genome shotgun (WGS) entry which is preliminary data.</text>
</comment>
<feature type="signal peptide" evidence="2">
    <location>
        <begin position="1"/>
        <end position="21"/>
    </location>
</feature>
<dbReference type="InterPro" id="IPR037448">
    <property type="entry name" value="Zig-8"/>
</dbReference>
<feature type="chain" id="PRO_5043886885" description="Ig-like domain-containing protein" evidence="2">
    <location>
        <begin position="22"/>
        <end position="376"/>
    </location>
</feature>
<organism evidence="4 5">
    <name type="scientific">Meganyctiphanes norvegica</name>
    <name type="common">Northern krill</name>
    <name type="synonym">Thysanopoda norvegica</name>
    <dbReference type="NCBI Taxonomy" id="48144"/>
    <lineage>
        <taxon>Eukaryota</taxon>
        <taxon>Metazoa</taxon>
        <taxon>Ecdysozoa</taxon>
        <taxon>Arthropoda</taxon>
        <taxon>Crustacea</taxon>
        <taxon>Multicrustacea</taxon>
        <taxon>Malacostraca</taxon>
        <taxon>Eumalacostraca</taxon>
        <taxon>Eucarida</taxon>
        <taxon>Euphausiacea</taxon>
        <taxon>Euphausiidae</taxon>
        <taxon>Meganyctiphanes</taxon>
    </lineage>
</organism>
<evidence type="ECO:0000313" key="5">
    <source>
        <dbReference type="Proteomes" id="UP001497623"/>
    </source>
</evidence>
<dbReference type="Pfam" id="PF13927">
    <property type="entry name" value="Ig_3"/>
    <property type="match status" value="1"/>
</dbReference>
<feature type="non-terminal residue" evidence="4">
    <location>
        <position position="376"/>
    </location>
</feature>
<dbReference type="AlphaFoldDB" id="A0AAV2QN17"/>